<protein>
    <submittedName>
        <fullName evidence="2">PaaD-like protein (DUF59) involved in Fe-S cluster assembly</fullName>
    </submittedName>
</protein>
<sequence>VDSGRRGAAGRAPAAERRHDHLPHQDRLRPRDPGGHLRAGLDLRGRDSRRRQGQGGDDPDHAFLPLRAGAAGPGRGGRPHGARRVRRGGRGGLGSALGPEPHERGRAPRFEHVL</sequence>
<reference evidence="2" key="1">
    <citation type="submission" date="2020-02" db="EMBL/GenBank/DDBJ databases">
        <authorList>
            <person name="Meier V. D."/>
        </authorList>
    </citation>
    <scope>NUCLEOTIDE SEQUENCE</scope>
    <source>
        <strain evidence="2">AVDCRST_MAG04</strain>
    </source>
</reference>
<feature type="region of interest" description="Disordered" evidence="1">
    <location>
        <begin position="1"/>
        <end position="114"/>
    </location>
</feature>
<gene>
    <name evidence="2" type="ORF">AVDCRST_MAG04-3021</name>
</gene>
<feature type="non-terminal residue" evidence="2">
    <location>
        <position position="114"/>
    </location>
</feature>
<feature type="compositionally biased region" description="Basic and acidic residues" evidence="1">
    <location>
        <begin position="14"/>
        <end position="46"/>
    </location>
</feature>
<dbReference type="AlphaFoldDB" id="A0A6J4J7P8"/>
<proteinExistence type="predicted"/>
<feature type="compositionally biased region" description="Basic residues" evidence="1">
    <location>
        <begin position="77"/>
        <end position="89"/>
    </location>
</feature>
<feature type="non-terminal residue" evidence="2">
    <location>
        <position position="1"/>
    </location>
</feature>
<feature type="compositionally biased region" description="Basic and acidic residues" evidence="1">
    <location>
        <begin position="100"/>
        <end position="114"/>
    </location>
</feature>
<organism evidence="2">
    <name type="scientific">uncultured Acetobacteraceae bacterium</name>
    <dbReference type="NCBI Taxonomy" id="169975"/>
    <lineage>
        <taxon>Bacteria</taxon>
        <taxon>Pseudomonadati</taxon>
        <taxon>Pseudomonadota</taxon>
        <taxon>Alphaproteobacteria</taxon>
        <taxon>Acetobacterales</taxon>
        <taxon>Acetobacteraceae</taxon>
        <taxon>environmental samples</taxon>
    </lineage>
</organism>
<dbReference type="EMBL" id="CADCTL010000217">
    <property type="protein sequence ID" value="CAA9270677.1"/>
    <property type="molecule type" value="Genomic_DNA"/>
</dbReference>
<evidence type="ECO:0000313" key="2">
    <source>
        <dbReference type="EMBL" id="CAA9270677.1"/>
    </source>
</evidence>
<evidence type="ECO:0000256" key="1">
    <source>
        <dbReference type="SAM" id="MobiDB-lite"/>
    </source>
</evidence>
<accession>A0A6J4J7P8</accession>
<name>A0A6J4J7P8_9PROT</name>